<gene>
    <name evidence="3" type="ORF">TWF696_005688</name>
</gene>
<dbReference type="Proteomes" id="UP001375240">
    <property type="component" value="Unassembled WGS sequence"/>
</dbReference>
<dbReference type="GO" id="GO:0006508">
    <property type="term" value="P:proteolysis"/>
    <property type="evidence" value="ECO:0007669"/>
    <property type="project" value="InterPro"/>
</dbReference>
<dbReference type="SUPFAM" id="SSF89372">
    <property type="entry name" value="Fucose-specific lectin"/>
    <property type="match status" value="1"/>
</dbReference>
<comment type="caution">
    <text evidence="3">The sequence shown here is derived from an EMBL/GenBank/DDBJ whole genome shotgun (WGS) entry which is preliminary data.</text>
</comment>
<protein>
    <recommendedName>
        <fullName evidence="2">Peptidase metallopeptidase domain-containing protein</fullName>
    </recommendedName>
</protein>
<reference evidence="3 4" key="1">
    <citation type="submission" date="2019-10" db="EMBL/GenBank/DDBJ databases">
        <authorList>
            <person name="Palmer J.M."/>
        </authorList>
    </citation>
    <scope>NUCLEOTIDE SEQUENCE [LARGE SCALE GENOMIC DNA]</scope>
    <source>
        <strain evidence="3 4">TWF696</strain>
    </source>
</reference>
<dbReference type="EMBL" id="JAVHNQ010000004">
    <property type="protein sequence ID" value="KAK6349401.1"/>
    <property type="molecule type" value="Genomic_DNA"/>
</dbReference>
<dbReference type="GO" id="GO:0008270">
    <property type="term" value="F:zinc ion binding"/>
    <property type="evidence" value="ECO:0007669"/>
    <property type="project" value="InterPro"/>
</dbReference>
<name>A0AAV9UX97_9PEZI</name>
<keyword evidence="4" id="KW-1185">Reference proteome</keyword>
<dbReference type="InterPro" id="IPR024079">
    <property type="entry name" value="MetalloPept_cat_dom_sf"/>
</dbReference>
<dbReference type="GO" id="GO:0008237">
    <property type="term" value="F:metallopeptidase activity"/>
    <property type="evidence" value="ECO:0007669"/>
    <property type="project" value="InterPro"/>
</dbReference>
<dbReference type="InterPro" id="IPR006026">
    <property type="entry name" value="Peptidase_Metallo"/>
</dbReference>
<evidence type="ECO:0000256" key="1">
    <source>
        <dbReference type="ARBA" id="ARBA00009042"/>
    </source>
</evidence>
<feature type="domain" description="Peptidase metallopeptidase" evidence="2">
    <location>
        <begin position="31"/>
        <end position="194"/>
    </location>
</feature>
<accession>A0AAV9UX97</accession>
<dbReference type="Gene3D" id="3.40.390.10">
    <property type="entry name" value="Collagenase (Catalytic Domain)"/>
    <property type="match status" value="1"/>
</dbReference>
<evidence type="ECO:0000259" key="2">
    <source>
        <dbReference type="SMART" id="SM00235"/>
    </source>
</evidence>
<evidence type="ECO:0000313" key="4">
    <source>
        <dbReference type="Proteomes" id="UP001375240"/>
    </source>
</evidence>
<evidence type="ECO:0000313" key="3">
    <source>
        <dbReference type="EMBL" id="KAK6349401.1"/>
    </source>
</evidence>
<dbReference type="InterPro" id="IPR012475">
    <property type="entry name" value="Fungal_lectin"/>
</dbReference>
<dbReference type="Gene3D" id="2.120.10.70">
    <property type="entry name" value="Fucose-specific lectin"/>
    <property type="match status" value="1"/>
</dbReference>
<dbReference type="AlphaFoldDB" id="A0AAV9UX97"/>
<dbReference type="SUPFAM" id="SSF55486">
    <property type="entry name" value="Metalloproteases ('zincins'), catalytic domain"/>
    <property type="match status" value="1"/>
</dbReference>
<dbReference type="Pfam" id="PF07938">
    <property type="entry name" value="Fungal_lectin"/>
    <property type="match status" value="1"/>
</dbReference>
<sequence>MAEEEEVQLCMQLFDPIEKQESWQKHLIVERPNMWPNGSVITCSFIKAPSLKKGQTELQLTPRIRRLIRHYAHEWERYANIKLRFVDDESFSADVRISLISGAGSYSYIGTVCQKDNLRSHNTMNFGWFTDSLPLRSFERTVTHEFGHAIGCVHEQFSPSLKITWIKPKVYKAYKDSDGWEETDVNLNFNNFVSVDIKTHEYTSWDKRSIMHYPIKKEWNEEKIEVGWNYVMSDVDKKFIGEKYPFDQDNSTSSDDHLLERTAYAAVDVYEYQHGKMYLRLFCQAESGSLYQITSVYRDGSPAVIEDPVCKVEHIPTSQGFEAVPNTGLASIVHYDGPGIPTVHLFYIDRSTHNIREIVWINGEQTAMNDLGIQADARSSLSALYWRGDKKVPNLRLYYQAPSGAIKEICKTGMDGEWSEGGVIGGHPLPGTAMSFVNRFIDKADIHGYWQSPNGTIQEVSGDGESWTISPWSIDGAADFTALAAAVVGDRKNPHVVVYYTDPMDNLFRTTTGSPDKEHLEKDIIGEGSRMAVVSSDSGFHVITSGMTNCIMKLVFPKGSGHPKGASKLKLEHDSTLKYGRVFRLLDYGWRAL</sequence>
<comment type="similarity">
    <text evidence="1">Belongs to the fungal fucose-specific lectin family.</text>
</comment>
<proteinExistence type="inferred from homology"/>
<dbReference type="SMART" id="SM00235">
    <property type="entry name" value="ZnMc"/>
    <property type="match status" value="1"/>
</dbReference>
<organism evidence="3 4">
    <name type="scientific">Orbilia brochopaga</name>
    <dbReference type="NCBI Taxonomy" id="3140254"/>
    <lineage>
        <taxon>Eukaryota</taxon>
        <taxon>Fungi</taxon>
        <taxon>Dikarya</taxon>
        <taxon>Ascomycota</taxon>
        <taxon>Pezizomycotina</taxon>
        <taxon>Orbiliomycetes</taxon>
        <taxon>Orbiliales</taxon>
        <taxon>Orbiliaceae</taxon>
        <taxon>Orbilia</taxon>
    </lineage>
</organism>